<feature type="transmembrane region" description="Helical" evidence="6">
    <location>
        <begin position="61"/>
        <end position="84"/>
    </location>
</feature>
<dbReference type="InterPro" id="IPR051784">
    <property type="entry name" value="Nod_factor_ABC_transporter"/>
</dbReference>
<keyword evidence="9" id="KW-1185">Reference proteome</keyword>
<dbReference type="Proteomes" id="UP001592531">
    <property type="component" value="Unassembled WGS sequence"/>
</dbReference>
<evidence type="ECO:0000259" key="7">
    <source>
        <dbReference type="PROSITE" id="PS51012"/>
    </source>
</evidence>
<feature type="transmembrane region" description="Helical" evidence="6">
    <location>
        <begin position="229"/>
        <end position="246"/>
    </location>
</feature>
<comment type="subcellular location">
    <subcellularLocation>
        <location evidence="6">Cell membrane</location>
        <topology evidence="6">Multi-pass membrane protein</topology>
    </subcellularLocation>
    <subcellularLocation>
        <location evidence="1">Membrane</location>
        <topology evidence="1">Multi-pass membrane protein</topology>
    </subcellularLocation>
</comment>
<evidence type="ECO:0000256" key="6">
    <source>
        <dbReference type="RuleBase" id="RU361157"/>
    </source>
</evidence>
<keyword evidence="2 6" id="KW-0812">Transmembrane</keyword>
<dbReference type="RefSeq" id="WP_380534171.1">
    <property type="nucleotide sequence ID" value="NZ_JBHFAB010000005.1"/>
</dbReference>
<dbReference type="PROSITE" id="PS51012">
    <property type="entry name" value="ABC_TM2"/>
    <property type="match status" value="1"/>
</dbReference>
<evidence type="ECO:0000313" key="9">
    <source>
        <dbReference type="Proteomes" id="UP001592531"/>
    </source>
</evidence>
<reference evidence="8 9" key="1">
    <citation type="submission" date="2024-09" db="EMBL/GenBank/DDBJ databases">
        <authorList>
            <person name="Lee S.D."/>
        </authorList>
    </citation>
    <scope>NUCLEOTIDE SEQUENCE [LARGE SCALE GENOMIC DNA]</scope>
    <source>
        <strain evidence="8 9">N8-3</strain>
    </source>
</reference>
<keyword evidence="6" id="KW-0813">Transport</keyword>
<dbReference type="EMBL" id="JBHFAB010000005">
    <property type="protein sequence ID" value="MFC1416702.1"/>
    <property type="molecule type" value="Genomic_DNA"/>
</dbReference>
<keyword evidence="6" id="KW-1003">Cell membrane</keyword>
<organism evidence="8 9">
    <name type="scientific">Streptacidiphilus cavernicola</name>
    <dbReference type="NCBI Taxonomy" id="3342716"/>
    <lineage>
        <taxon>Bacteria</taxon>
        <taxon>Bacillati</taxon>
        <taxon>Actinomycetota</taxon>
        <taxon>Actinomycetes</taxon>
        <taxon>Kitasatosporales</taxon>
        <taxon>Streptomycetaceae</taxon>
        <taxon>Streptacidiphilus</taxon>
    </lineage>
</organism>
<proteinExistence type="inferred from homology"/>
<keyword evidence="4 6" id="KW-0472">Membrane</keyword>
<comment type="caution">
    <text evidence="8">The sequence shown here is derived from an EMBL/GenBank/DDBJ whole genome shotgun (WGS) entry which is preliminary data.</text>
</comment>
<feature type="transmembrane region" description="Helical" evidence="6">
    <location>
        <begin position="177"/>
        <end position="199"/>
    </location>
</feature>
<dbReference type="Pfam" id="PF01061">
    <property type="entry name" value="ABC2_membrane"/>
    <property type="match status" value="1"/>
</dbReference>
<protein>
    <recommendedName>
        <fullName evidence="6">Transport permease protein</fullName>
    </recommendedName>
</protein>
<gene>
    <name evidence="8" type="ORF">ACEZDE_08610</name>
</gene>
<dbReference type="PANTHER" id="PTHR43229">
    <property type="entry name" value="NODULATION PROTEIN J"/>
    <property type="match status" value="1"/>
</dbReference>
<dbReference type="InterPro" id="IPR013525">
    <property type="entry name" value="ABC2_TM"/>
</dbReference>
<feature type="transmembrane region" description="Helical" evidence="6">
    <location>
        <begin position="140"/>
        <end position="165"/>
    </location>
</feature>
<dbReference type="PIRSF" id="PIRSF006648">
    <property type="entry name" value="DrrB"/>
    <property type="match status" value="1"/>
</dbReference>
<name>A0ABV6VSL1_9ACTN</name>
<feature type="domain" description="ABC transmembrane type-2" evidence="7">
    <location>
        <begin position="21"/>
        <end position="253"/>
    </location>
</feature>
<evidence type="ECO:0000256" key="2">
    <source>
        <dbReference type="ARBA" id="ARBA00022692"/>
    </source>
</evidence>
<dbReference type="InterPro" id="IPR000412">
    <property type="entry name" value="ABC_2_transport"/>
</dbReference>
<evidence type="ECO:0000256" key="5">
    <source>
        <dbReference type="ARBA" id="ARBA00023251"/>
    </source>
</evidence>
<accession>A0ABV6VSL1</accession>
<evidence type="ECO:0000256" key="3">
    <source>
        <dbReference type="ARBA" id="ARBA00022989"/>
    </source>
</evidence>
<comment type="similarity">
    <text evidence="6">Belongs to the ABC-2 integral membrane protein family.</text>
</comment>
<evidence type="ECO:0000313" key="8">
    <source>
        <dbReference type="EMBL" id="MFC1416702.1"/>
    </source>
</evidence>
<evidence type="ECO:0000256" key="1">
    <source>
        <dbReference type="ARBA" id="ARBA00004141"/>
    </source>
</evidence>
<evidence type="ECO:0000256" key="4">
    <source>
        <dbReference type="ARBA" id="ARBA00023136"/>
    </source>
</evidence>
<feature type="transmembrane region" description="Helical" evidence="6">
    <location>
        <begin position="111"/>
        <end position="134"/>
    </location>
</feature>
<feature type="transmembrane region" description="Helical" evidence="6">
    <location>
        <begin position="21"/>
        <end position="41"/>
    </location>
</feature>
<sequence length="256" mass="27328">MNLALRETSYWLHQYRRTWRGTVVISIVNPLLFLTALGLGLGSLVDGSGGSRPGGLPYATFLAPGLLAGAAMQTAFIEGAFSVYNAVRGQQNYRATAATPLAPGHILGGHYLFIGFRLLTSCAAFALVMAAFGIDRSWRAAAVVGCATLTGLAFAAPLMALGAAAERHSTLMAVFRYLVMPMYFFCGTFFAVSQLPLWARSVVYLTPLWHGVALCRSMALGQGTAAMELLHTGVLLLFAAAGLLLAHRAYRRTLHG</sequence>
<dbReference type="PANTHER" id="PTHR43229:SF2">
    <property type="entry name" value="NODULATION PROTEIN J"/>
    <property type="match status" value="1"/>
</dbReference>
<keyword evidence="3 6" id="KW-1133">Transmembrane helix</keyword>
<keyword evidence="5" id="KW-0046">Antibiotic resistance</keyword>
<dbReference type="InterPro" id="IPR047817">
    <property type="entry name" value="ABC2_TM_bact-type"/>
</dbReference>